<evidence type="ECO:0000313" key="4">
    <source>
        <dbReference type="Proteomes" id="UP001165042"/>
    </source>
</evidence>
<feature type="region of interest" description="Disordered" evidence="1">
    <location>
        <begin position="117"/>
        <end position="136"/>
    </location>
</feature>
<dbReference type="EMBL" id="BSSD01000004">
    <property type="protein sequence ID" value="GLW92035.1"/>
    <property type="molecule type" value="Genomic_DNA"/>
</dbReference>
<feature type="signal peptide" evidence="2">
    <location>
        <begin position="1"/>
        <end position="23"/>
    </location>
</feature>
<comment type="caution">
    <text evidence="3">The sequence shown here is derived from an EMBL/GenBank/DDBJ whole genome shotgun (WGS) entry which is preliminary data.</text>
</comment>
<reference evidence="3" key="1">
    <citation type="submission" date="2023-02" db="EMBL/GenBank/DDBJ databases">
        <title>Actinokineospora globicatena NBRC 15670.</title>
        <authorList>
            <person name="Ichikawa N."/>
            <person name="Sato H."/>
            <person name="Tonouchi N."/>
        </authorList>
    </citation>
    <scope>NUCLEOTIDE SEQUENCE</scope>
    <source>
        <strain evidence="3">NBRC 15670</strain>
    </source>
</reference>
<organism evidence="3 4">
    <name type="scientific">Actinokineospora globicatena</name>
    <dbReference type="NCBI Taxonomy" id="103729"/>
    <lineage>
        <taxon>Bacteria</taxon>
        <taxon>Bacillati</taxon>
        <taxon>Actinomycetota</taxon>
        <taxon>Actinomycetes</taxon>
        <taxon>Pseudonocardiales</taxon>
        <taxon>Pseudonocardiaceae</taxon>
        <taxon>Actinokineospora</taxon>
    </lineage>
</organism>
<feature type="chain" id="PRO_5040742477" description="Lipoprotein" evidence="2">
    <location>
        <begin position="24"/>
        <end position="226"/>
    </location>
</feature>
<evidence type="ECO:0008006" key="5">
    <source>
        <dbReference type="Google" id="ProtNLM"/>
    </source>
</evidence>
<gene>
    <name evidence="3" type="ORF">Aglo03_28510</name>
</gene>
<evidence type="ECO:0000313" key="3">
    <source>
        <dbReference type="EMBL" id="GLW92035.1"/>
    </source>
</evidence>
<name>A0A9W6QNS5_9PSEU</name>
<keyword evidence="4" id="KW-1185">Reference proteome</keyword>
<keyword evidence="2" id="KW-0732">Signal</keyword>
<dbReference type="PROSITE" id="PS51257">
    <property type="entry name" value="PROKAR_LIPOPROTEIN"/>
    <property type="match status" value="1"/>
</dbReference>
<evidence type="ECO:0000256" key="2">
    <source>
        <dbReference type="SAM" id="SignalP"/>
    </source>
</evidence>
<dbReference type="Proteomes" id="UP001165042">
    <property type="component" value="Unassembled WGS sequence"/>
</dbReference>
<feature type="region of interest" description="Disordered" evidence="1">
    <location>
        <begin position="27"/>
        <end position="102"/>
    </location>
</feature>
<sequence>MSKKSLLRNGLLISAVASGFLLAACGGDPAPAAAPSPSTTTSTPAPAAAPATEAAAPTTTASATNAPAVDAPQDAKAAPKAAAQKKPTPNGKQVIGPDGYGSLKLGMSTEQAIATGRVLPAPPGDPSSDCTPHAAPGQPEDTFAVGISPVHGVSLIFGYGDPSTPEGIKKGSTKAEVKRAYPRLEDGAGGSSTAVPGYPNNHYGFNFVDGKVTSISLSNQYESCVS</sequence>
<proteinExistence type="predicted"/>
<dbReference type="RefSeq" id="WP_285610751.1">
    <property type="nucleotide sequence ID" value="NZ_BSSD01000004.1"/>
</dbReference>
<dbReference type="AlphaFoldDB" id="A0A9W6QNS5"/>
<evidence type="ECO:0000256" key="1">
    <source>
        <dbReference type="SAM" id="MobiDB-lite"/>
    </source>
</evidence>
<accession>A0A9W6QNS5</accession>
<protein>
    <recommendedName>
        <fullName evidence="5">Lipoprotein</fullName>
    </recommendedName>
</protein>
<feature type="compositionally biased region" description="Low complexity" evidence="1">
    <location>
        <begin position="29"/>
        <end position="87"/>
    </location>
</feature>